<protein>
    <submittedName>
        <fullName evidence="2">Uncharacterized protein</fullName>
    </submittedName>
</protein>
<reference evidence="2" key="1">
    <citation type="submission" date="2015-07" db="EMBL/GenBank/DDBJ databases">
        <title>MeaNS - Measles Nucleotide Surveillance Program.</title>
        <authorList>
            <person name="Tran T."/>
            <person name="Druce J."/>
        </authorList>
    </citation>
    <scope>NUCLEOTIDE SEQUENCE</scope>
    <source>
        <strain evidence="2">UCB-OBI-ISO-001</strain>
        <tissue evidence="2">Gonad</tissue>
    </source>
</reference>
<feature type="transmembrane region" description="Helical" evidence="1">
    <location>
        <begin position="79"/>
        <end position="100"/>
    </location>
</feature>
<feature type="transmembrane region" description="Helical" evidence="1">
    <location>
        <begin position="22"/>
        <end position="41"/>
    </location>
</feature>
<sequence>MESVVSTSSVFIAPVHLPHTKTIFLVNLPLILLHLLCVHSLHQVHCMEFLPTPFLQIEQGHLPEGDCGLTAFLLTKTLVFVRLTLYVYSYGAVFTSVITYKLTL</sequence>
<accession>A0A0L8FU81</accession>
<name>A0A0L8FU81_OCTBM</name>
<keyword evidence="1" id="KW-0472">Membrane</keyword>
<gene>
    <name evidence="2" type="ORF">OCBIM_22007940mg</name>
</gene>
<keyword evidence="1" id="KW-1133">Transmembrane helix</keyword>
<evidence type="ECO:0000256" key="1">
    <source>
        <dbReference type="SAM" id="Phobius"/>
    </source>
</evidence>
<dbReference type="AlphaFoldDB" id="A0A0L8FU81"/>
<keyword evidence="1" id="KW-0812">Transmembrane</keyword>
<evidence type="ECO:0000313" key="2">
    <source>
        <dbReference type="EMBL" id="KOF68178.1"/>
    </source>
</evidence>
<proteinExistence type="predicted"/>
<organism evidence="2">
    <name type="scientific">Octopus bimaculoides</name>
    <name type="common">California two-spotted octopus</name>
    <dbReference type="NCBI Taxonomy" id="37653"/>
    <lineage>
        <taxon>Eukaryota</taxon>
        <taxon>Metazoa</taxon>
        <taxon>Spiralia</taxon>
        <taxon>Lophotrochozoa</taxon>
        <taxon>Mollusca</taxon>
        <taxon>Cephalopoda</taxon>
        <taxon>Coleoidea</taxon>
        <taxon>Octopodiformes</taxon>
        <taxon>Octopoda</taxon>
        <taxon>Incirrata</taxon>
        <taxon>Octopodidae</taxon>
        <taxon>Octopus</taxon>
    </lineage>
</organism>
<dbReference type="EMBL" id="KQ426499">
    <property type="protein sequence ID" value="KOF68178.1"/>
    <property type="molecule type" value="Genomic_DNA"/>
</dbReference>